<evidence type="ECO:0000256" key="5">
    <source>
        <dbReference type="ARBA" id="ARBA00022927"/>
    </source>
</evidence>
<dbReference type="FunFam" id="3.30.1360.200:FF:000001">
    <property type="entry name" value="Protein translocase subunit SecD"/>
    <property type="match status" value="1"/>
</dbReference>
<dbReference type="GO" id="GO:0005886">
    <property type="term" value="C:plasma membrane"/>
    <property type="evidence" value="ECO:0007669"/>
    <property type="project" value="UniProtKB-SubCell"/>
</dbReference>
<dbReference type="InterPro" id="IPR005791">
    <property type="entry name" value="SecD"/>
</dbReference>
<proteinExistence type="inferred from homology"/>
<dbReference type="InterPro" id="IPR022813">
    <property type="entry name" value="SecD/SecF_arch_bac"/>
</dbReference>
<feature type="domain" description="Protein translocase subunit SecDF P1" evidence="12">
    <location>
        <begin position="231"/>
        <end position="289"/>
    </location>
</feature>
<dbReference type="InterPro" id="IPR022646">
    <property type="entry name" value="SecD/SecF_CS"/>
</dbReference>
<keyword evidence="6 9" id="KW-1133">Transmembrane helix</keyword>
<accession>A0A3B0XV90</accession>
<evidence type="ECO:0000256" key="1">
    <source>
        <dbReference type="ARBA" id="ARBA00004651"/>
    </source>
</evidence>
<dbReference type="FunFam" id="1.20.1640.10:FF:000004">
    <property type="entry name" value="Protein translocase subunit SecD"/>
    <property type="match status" value="1"/>
</dbReference>
<gene>
    <name evidence="14" type="ORF">MNBD_GAMMA09-2421</name>
</gene>
<keyword evidence="5" id="KW-0653">Protein transport</keyword>
<feature type="transmembrane region" description="Helical" evidence="9">
    <location>
        <begin position="511"/>
        <end position="535"/>
    </location>
</feature>
<dbReference type="InterPro" id="IPR048631">
    <property type="entry name" value="SecD_1st"/>
</dbReference>
<keyword evidence="8 9" id="KW-0472">Membrane</keyword>
<dbReference type="PANTHER" id="PTHR30081:SF1">
    <property type="entry name" value="PROTEIN TRANSLOCASE SUBUNIT SECD"/>
    <property type="match status" value="1"/>
</dbReference>
<evidence type="ECO:0000259" key="11">
    <source>
        <dbReference type="Pfam" id="PF13721"/>
    </source>
</evidence>
<dbReference type="Pfam" id="PF13721">
    <property type="entry name" value="SecD-TM1"/>
    <property type="match status" value="1"/>
</dbReference>
<keyword evidence="4 9" id="KW-0812">Transmembrane</keyword>
<dbReference type="Pfam" id="PF21760">
    <property type="entry name" value="SecD_1st"/>
    <property type="match status" value="1"/>
</dbReference>
<dbReference type="Pfam" id="PF02355">
    <property type="entry name" value="SecD_SecF_C"/>
    <property type="match status" value="1"/>
</dbReference>
<feature type="transmembrane region" description="Helical" evidence="9">
    <location>
        <begin position="485"/>
        <end position="505"/>
    </location>
</feature>
<keyword evidence="3" id="KW-1003">Cell membrane</keyword>
<dbReference type="InterPro" id="IPR054384">
    <property type="entry name" value="SecDF_P1_head"/>
</dbReference>
<dbReference type="Gene3D" id="3.30.70.3400">
    <property type="match status" value="1"/>
</dbReference>
<feature type="domain" description="SecD export protein N-terminal TM" evidence="11">
    <location>
        <begin position="2"/>
        <end position="92"/>
    </location>
</feature>
<keyword evidence="2" id="KW-0813">Transport</keyword>
<dbReference type="EMBL" id="UOFI01000115">
    <property type="protein sequence ID" value="VAW68103.1"/>
    <property type="molecule type" value="Genomic_DNA"/>
</dbReference>
<evidence type="ECO:0000256" key="9">
    <source>
        <dbReference type="SAM" id="Phobius"/>
    </source>
</evidence>
<reference evidence="14" key="1">
    <citation type="submission" date="2018-06" db="EMBL/GenBank/DDBJ databases">
        <authorList>
            <person name="Zhirakovskaya E."/>
        </authorList>
    </citation>
    <scope>NUCLEOTIDE SEQUENCE</scope>
</reference>
<dbReference type="Gene3D" id="1.20.1640.10">
    <property type="entry name" value="Multidrug efflux transporter AcrB transmembrane domain"/>
    <property type="match status" value="1"/>
</dbReference>
<name>A0A3B0XV90_9ZZZZ</name>
<dbReference type="InterPro" id="IPR055344">
    <property type="entry name" value="SecD_SecF_C_bact"/>
</dbReference>
<feature type="domain" description="SecDF P1 head subdomain" evidence="13">
    <location>
        <begin position="311"/>
        <end position="439"/>
    </location>
</feature>
<evidence type="ECO:0000313" key="14">
    <source>
        <dbReference type="EMBL" id="VAW68103.1"/>
    </source>
</evidence>
<dbReference type="NCBIfam" id="TIGR01129">
    <property type="entry name" value="secD"/>
    <property type="match status" value="1"/>
</dbReference>
<dbReference type="Gene3D" id="3.30.1360.200">
    <property type="match status" value="1"/>
</dbReference>
<evidence type="ECO:0000259" key="13">
    <source>
        <dbReference type="Pfam" id="PF22599"/>
    </source>
</evidence>
<evidence type="ECO:0000256" key="4">
    <source>
        <dbReference type="ARBA" id="ARBA00022692"/>
    </source>
</evidence>
<dbReference type="SUPFAM" id="SSF82866">
    <property type="entry name" value="Multidrug efflux transporter AcrB transmembrane domain"/>
    <property type="match status" value="1"/>
</dbReference>
<feature type="transmembrane region" description="Helical" evidence="9">
    <location>
        <begin position="461"/>
        <end position="480"/>
    </location>
</feature>
<dbReference type="FunFam" id="3.30.70.3400:FF:000003">
    <property type="entry name" value="Preprotein translocase subunit SecD"/>
    <property type="match status" value="1"/>
</dbReference>
<evidence type="ECO:0000256" key="8">
    <source>
        <dbReference type="ARBA" id="ARBA00023136"/>
    </source>
</evidence>
<dbReference type="AlphaFoldDB" id="A0A3B0XV90"/>
<dbReference type="InterPro" id="IPR048634">
    <property type="entry name" value="SecD_SecF_C"/>
</dbReference>
<feature type="transmembrane region" description="Helical" evidence="9">
    <location>
        <begin position="584"/>
        <end position="612"/>
    </location>
</feature>
<dbReference type="Pfam" id="PF22599">
    <property type="entry name" value="SecDF_P1_head"/>
    <property type="match status" value="1"/>
</dbReference>
<dbReference type="PANTHER" id="PTHR30081">
    <property type="entry name" value="PROTEIN-EXPORT MEMBRANE PROTEIN SEC"/>
    <property type="match status" value="1"/>
</dbReference>
<organism evidence="14">
    <name type="scientific">hydrothermal vent metagenome</name>
    <dbReference type="NCBI Taxonomy" id="652676"/>
    <lineage>
        <taxon>unclassified sequences</taxon>
        <taxon>metagenomes</taxon>
        <taxon>ecological metagenomes</taxon>
    </lineage>
</organism>
<feature type="transmembrane region" description="Helical" evidence="9">
    <location>
        <begin position="7"/>
        <end position="25"/>
    </location>
</feature>
<dbReference type="GO" id="GO:0015450">
    <property type="term" value="F:protein-transporting ATPase activity"/>
    <property type="evidence" value="ECO:0007669"/>
    <property type="project" value="InterPro"/>
</dbReference>
<feature type="transmembrane region" description="Helical" evidence="9">
    <location>
        <begin position="556"/>
        <end position="578"/>
    </location>
</feature>
<dbReference type="Pfam" id="PF07549">
    <property type="entry name" value="Sec_GG"/>
    <property type="match status" value="1"/>
</dbReference>
<evidence type="ECO:0000256" key="2">
    <source>
        <dbReference type="ARBA" id="ARBA00022448"/>
    </source>
</evidence>
<sequence>MINQYPLWKYLLLIVVIVVGIVYAIPNIYDEDPSVLISLRNKQIDEATQLKVTQLLKKSSVAVKSSEMKGGQLLVRLDSVDTQLAAADLIKSFDFIRRNNEYTVALNLAPATPQWLQSLNALPMYLGLDLRGGVHFLLEVDMKSVMDNMEKDYATDIGAYLREEKIRYRGGIKRVDGGIAIKFPDLATMEKADSKLKSQYRDLDYKFKEAELTIVASLTEATIRSERRSAIQQNVTTLRNRVNELGVSEPVIQQQGENRIVVQLPGVQDTARAKDILGATATLEFRLTEGSRSDWQAAENGGSVPLNAKLYHERNGDPVLLKRRVIVTGDQINSASSTIDTQSGTPAVSVRLDSKGAKKMGETTRENVKKPMAVVFIENKIVTTTGADGNITKKRTRTEEVINIATIQGVFSKQFQITGLESFEARDLALLLRAGALKAPVEIVEERTVGPSLGKDNIEQGFNSVMVGFVLVLVFMVIYYRAFGVIANIALTTNLILIMAVLSLMQATLTLPGIAGIVLTVGMAVDANVLIFERIREELRLGNSPQASIHAGYEKAFSTIADANVTTLIAAIVLFSLGTGPVKGFAITLSIGILTSMFTAIMGTRALVNLFYGGRNLKKVSI</sequence>
<dbReference type="GO" id="GO:0006886">
    <property type="term" value="P:intracellular protein transport"/>
    <property type="evidence" value="ECO:0007669"/>
    <property type="project" value="InterPro"/>
</dbReference>
<dbReference type="NCBIfam" id="TIGR00916">
    <property type="entry name" value="2A0604s01"/>
    <property type="match status" value="1"/>
</dbReference>
<evidence type="ECO:0000256" key="7">
    <source>
        <dbReference type="ARBA" id="ARBA00023010"/>
    </source>
</evidence>
<dbReference type="InterPro" id="IPR027398">
    <property type="entry name" value="SecD-TM"/>
</dbReference>
<keyword evidence="7" id="KW-0811">Translocation</keyword>
<comment type="subcellular location">
    <subcellularLocation>
        <location evidence="1">Cell membrane</location>
        <topology evidence="1">Multi-pass membrane protein</topology>
    </subcellularLocation>
</comment>
<evidence type="ECO:0000259" key="10">
    <source>
        <dbReference type="Pfam" id="PF02355"/>
    </source>
</evidence>
<dbReference type="HAMAP" id="MF_01463_B">
    <property type="entry name" value="SecD_B"/>
    <property type="match status" value="1"/>
</dbReference>
<feature type="domain" description="Protein export membrane protein SecD/SecF C-terminal" evidence="10">
    <location>
        <begin position="440"/>
        <end position="605"/>
    </location>
</feature>
<evidence type="ECO:0000259" key="12">
    <source>
        <dbReference type="Pfam" id="PF21760"/>
    </source>
</evidence>
<evidence type="ECO:0000256" key="6">
    <source>
        <dbReference type="ARBA" id="ARBA00022989"/>
    </source>
</evidence>
<evidence type="ECO:0000256" key="3">
    <source>
        <dbReference type="ARBA" id="ARBA00022475"/>
    </source>
</evidence>
<protein>
    <submittedName>
        <fullName evidence="14">Protein translocase subunit SecD</fullName>
    </submittedName>
</protein>